<evidence type="ECO:0000313" key="2">
    <source>
        <dbReference type="EMBL" id="RIE06275.1"/>
    </source>
</evidence>
<reference evidence="2 3" key="1">
    <citation type="submission" date="2018-09" db="EMBL/GenBank/DDBJ databases">
        <title>Discovery and Ecogenomic Context for Candidatus Cryosericales, a Global Caldiserica Order Active in Thawing Permafrost.</title>
        <authorList>
            <person name="Martinez M.A."/>
            <person name="Woodcroft B.J."/>
            <person name="Ignacio Espinoza J.C."/>
            <person name="Zayed A."/>
            <person name="Singleton C.M."/>
            <person name="Boyd J."/>
            <person name="Li Y.-F."/>
            <person name="Purvine S."/>
            <person name="Maughan H."/>
            <person name="Hodgkins S.B."/>
            <person name="Anderson D."/>
            <person name="Sederholm M."/>
            <person name="Temperton B."/>
            <person name="Saleska S.R."/>
            <person name="Tyson G.W."/>
            <person name="Rich V.I."/>
        </authorList>
    </citation>
    <scope>NUCLEOTIDE SEQUENCE [LARGE SCALE GENOMIC DNA]</scope>
    <source>
        <strain evidence="2 3">SMC7</strain>
    </source>
</reference>
<gene>
    <name evidence="2" type="ORF">SMC7_03150</name>
</gene>
<proteinExistence type="predicted"/>
<dbReference type="OrthoDB" id="308915at2"/>
<dbReference type="Proteomes" id="UP000266328">
    <property type="component" value="Unassembled WGS sequence"/>
</dbReference>
<keyword evidence="3" id="KW-1185">Reference proteome</keyword>
<dbReference type="PROSITE" id="PS51178">
    <property type="entry name" value="PASTA"/>
    <property type="match status" value="3"/>
</dbReference>
<comment type="caution">
    <text evidence="2">The sequence shown here is derived from an EMBL/GenBank/DDBJ whole genome shotgun (WGS) entry which is preliminary data.</text>
</comment>
<dbReference type="Gene3D" id="3.30.10.20">
    <property type="match status" value="3"/>
</dbReference>
<organism evidence="2 3">
    <name type="scientific">Candidatus Cryosericum terrychapinii</name>
    <dbReference type="NCBI Taxonomy" id="2290919"/>
    <lineage>
        <taxon>Bacteria</taxon>
        <taxon>Pseudomonadati</taxon>
        <taxon>Caldisericota/Cryosericota group</taxon>
        <taxon>Candidatus Cryosericota</taxon>
        <taxon>Candidatus Cryosericia</taxon>
        <taxon>Candidatus Cryosericales</taxon>
        <taxon>Candidatus Cryosericaceae</taxon>
        <taxon>Candidatus Cryosericum</taxon>
    </lineage>
</organism>
<dbReference type="InterPro" id="IPR005543">
    <property type="entry name" value="PASTA_dom"/>
</dbReference>
<feature type="domain" description="PASTA" evidence="1">
    <location>
        <begin position="168"/>
        <end position="234"/>
    </location>
</feature>
<evidence type="ECO:0000259" key="1">
    <source>
        <dbReference type="PROSITE" id="PS51178"/>
    </source>
</evidence>
<protein>
    <submittedName>
        <fullName evidence="2">PASTA domain-containing protein</fullName>
    </submittedName>
</protein>
<evidence type="ECO:0000313" key="3">
    <source>
        <dbReference type="Proteomes" id="UP000266328"/>
    </source>
</evidence>
<dbReference type="AlphaFoldDB" id="A0A398CUG7"/>
<accession>A0A398CUG7</accession>
<dbReference type="Pfam" id="PF03793">
    <property type="entry name" value="PASTA"/>
    <property type="match status" value="3"/>
</dbReference>
<feature type="domain" description="PASTA" evidence="1">
    <location>
        <begin position="101"/>
        <end position="167"/>
    </location>
</feature>
<dbReference type="SMART" id="SM00740">
    <property type="entry name" value="PASTA"/>
    <property type="match status" value="3"/>
</dbReference>
<dbReference type="CDD" id="cd06577">
    <property type="entry name" value="PASTA_pknB"/>
    <property type="match status" value="3"/>
</dbReference>
<feature type="domain" description="PASTA" evidence="1">
    <location>
        <begin position="32"/>
        <end position="100"/>
    </location>
</feature>
<dbReference type="EMBL" id="QXIS01000017">
    <property type="protein sequence ID" value="RIE06275.1"/>
    <property type="molecule type" value="Genomic_DNA"/>
</dbReference>
<name>A0A398CUG7_9BACT</name>
<sequence length="236" mass="24772">MALMKRNPYRYLAVVVLICVLAAVAGCSSGTTVRGMIQAPVFVGVSLREAEAKAAEVGVLVEVQSSESSDTMPLDFVLRQDPEPQTMVQKGRVITVVTSSGPVSLTLPDFVGGKFEVAQAFIVANRLVLGDLVEQVDASPVGTVLAQKPVGNADVNQGSVVTLTISRGTMTTMPDLVGLSLTESKKRLGALGFSVSKVIVSPELTQPAQLVLRQEPAVGDAIEKGGWIELTVSKVP</sequence>
<dbReference type="PROSITE" id="PS51257">
    <property type="entry name" value="PROKAR_LIPOPROTEIN"/>
    <property type="match status" value="1"/>
</dbReference>